<evidence type="ECO:0000256" key="3">
    <source>
        <dbReference type="ARBA" id="ARBA00022989"/>
    </source>
</evidence>
<feature type="transmembrane region" description="Helical" evidence="5">
    <location>
        <begin position="117"/>
        <end position="139"/>
    </location>
</feature>
<protein>
    <submittedName>
        <fullName evidence="7">RDD family protein</fullName>
    </submittedName>
</protein>
<feature type="domain" description="RDD" evidence="6">
    <location>
        <begin position="42"/>
        <end position="138"/>
    </location>
</feature>
<reference evidence="8" key="1">
    <citation type="submission" date="2016-10" db="EMBL/GenBank/DDBJ databases">
        <authorList>
            <person name="Varghese N."/>
            <person name="Submissions S."/>
        </authorList>
    </citation>
    <scope>NUCLEOTIDE SEQUENCE [LARGE SCALE GENOMIC DNA]</scope>
    <source>
        <strain evidence="8">CGMCC 1.12333</strain>
    </source>
</reference>
<organism evidence="7 8">
    <name type="scientific">Pustulibacterium marinum</name>
    <dbReference type="NCBI Taxonomy" id="1224947"/>
    <lineage>
        <taxon>Bacteria</taxon>
        <taxon>Pseudomonadati</taxon>
        <taxon>Bacteroidota</taxon>
        <taxon>Flavobacteriia</taxon>
        <taxon>Flavobacteriales</taxon>
        <taxon>Flavobacteriaceae</taxon>
        <taxon>Pustulibacterium</taxon>
    </lineage>
</organism>
<accession>A0A1I7ISW9</accession>
<keyword evidence="2 5" id="KW-0812">Transmembrane</keyword>
<name>A0A1I7ISW9_9FLAO</name>
<feature type="transmembrane region" description="Helical" evidence="5">
    <location>
        <begin position="75"/>
        <end position="96"/>
    </location>
</feature>
<dbReference type="Proteomes" id="UP000199138">
    <property type="component" value="Unassembled WGS sequence"/>
</dbReference>
<evidence type="ECO:0000256" key="5">
    <source>
        <dbReference type="SAM" id="Phobius"/>
    </source>
</evidence>
<dbReference type="AlphaFoldDB" id="A0A1I7ISW9"/>
<evidence type="ECO:0000313" key="8">
    <source>
        <dbReference type="Proteomes" id="UP000199138"/>
    </source>
</evidence>
<keyword evidence="3 5" id="KW-1133">Transmembrane helix</keyword>
<evidence type="ECO:0000256" key="2">
    <source>
        <dbReference type="ARBA" id="ARBA00022692"/>
    </source>
</evidence>
<gene>
    <name evidence="7" type="ORF">SAMN05216480_12118</name>
</gene>
<dbReference type="Pfam" id="PF06271">
    <property type="entry name" value="RDD"/>
    <property type="match status" value="1"/>
</dbReference>
<sequence length="177" mass="20528">MERISELYTIQQVTRRKHLEGERHLTEERPFQVPLDVNVSVLYKRVFAKLIDMGIITLLMFGLHTMNLLNSDDVFLLFSILFFGTIVFVGCVESILKTSPGKALLGLMVVDDYGNKLPLGFTIYKNIMAFVYAVFYTIVSLGSTGIDSYENWQEKRKFHVLKRNQFKNIQEMMRMAE</sequence>
<dbReference type="STRING" id="1224947.SAMN05216480_12118"/>
<dbReference type="GO" id="GO:0016020">
    <property type="term" value="C:membrane"/>
    <property type="evidence" value="ECO:0007669"/>
    <property type="project" value="UniProtKB-SubCell"/>
</dbReference>
<keyword evidence="4 5" id="KW-0472">Membrane</keyword>
<comment type="subcellular location">
    <subcellularLocation>
        <location evidence="1">Membrane</location>
        <topology evidence="1">Multi-pass membrane protein</topology>
    </subcellularLocation>
</comment>
<dbReference type="InterPro" id="IPR010432">
    <property type="entry name" value="RDD"/>
</dbReference>
<proteinExistence type="predicted"/>
<dbReference type="RefSeq" id="WP_093026485.1">
    <property type="nucleotide sequence ID" value="NZ_FPBK01000021.1"/>
</dbReference>
<dbReference type="EMBL" id="FPBK01000021">
    <property type="protein sequence ID" value="SFU75971.1"/>
    <property type="molecule type" value="Genomic_DNA"/>
</dbReference>
<evidence type="ECO:0000259" key="6">
    <source>
        <dbReference type="Pfam" id="PF06271"/>
    </source>
</evidence>
<evidence type="ECO:0000256" key="4">
    <source>
        <dbReference type="ARBA" id="ARBA00023136"/>
    </source>
</evidence>
<keyword evidence="8" id="KW-1185">Reference proteome</keyword>
<evidence type="ECO:0000256" key="1">
    <source>
        <dbReference type="ARBA" id="ARBA00004141"/>
    </source>
</evidence>
<feature type="transmembrane region" description="Helical" evidence="5">
    <location>
        <begin position="50"/>
        <end position="69"/>
    </location>
</feature>
<evidence type="ECO:0000313" key="7">
    <source>
        <dbReference type="EMBL" id="SFU75971.1"/>
    </source>
</evidence>